<dbReference type="SUPFAM" id="SSF55729">
    <property type="entry name" value="Acyl-CoA N-acyltransferases (Nat)"/>
    <property type="match status" value="1"/>
</dbReference>
<dbReference type="CDD" id="cd04301">
    <property type="entry name" value="NAT_SF"/>
    <property type="match status" value="1"/>
</dbReference>
<evidence type="ECO:0000313" key="4">
    <source>
        <dbReference type="Proteomes" id="UP000266188"/>
    </source>
</evidence>
<name>A0A3A2ZC08_9EURO</name>
<keyword evidence="4" id="KW-1185">Reference proteome</keyword>
<dbReference type="Pfam" id="PF13508">
    <property type="entry name" value="Acetyltransf_7"/>
    <property type="match status" value="1"/>
</dbReference>
<dbReference type="OrthoDB" id="512662at2759"/>
<dbReference type="InterPro" id="IPR000182">
    <property type="entry name" value="GNAT_dom"/>
</dbReference>
<feature type="domain" description="N-acetyltransferase" evidence="2">
    <location>
        <begin position="106"/>
        <end position="242"/>
    </location>
</feature>
<evidence type="ECO:0000313" key="3">
    <source>
        <dbReference type="EMBL" id="RJE18837.1"/>
    </source>
</evidence>
<sequence>MTIEVVPLSEADIPDAIEIIQTAFADDPYFTWVFDADKFNKQRNNDSLTARCLWGINNALFYVAKETVTPNEDRNRDIDTPTPDQPQSEQQGQGKDQILGISCWLPPQPPSEPTTWTAWFHDCLLSFRQLTNNIRYLGRGGLNVSRYYIWKEQQRVAQSQIWTDPRGYYFCNMVAVSPKAQGKGVGKKLFEVVTERADREGMRCYLESSKKVPNVEIYGRMGFEMRLEMECKDGDGDGDSCM</sequence>
<dbReference type="PANTHER" id="PTHR42791">
    <property type="entry name" value="GNAT FAMILY ACETYLTRANSFERASE"/>
    <property type="match status" value="1"/>
</dbReference>
<proteinExistence type="predicted"/>
<evidence type="ECO:0000256" key="1">
    <source>
        <dbReference type="SAM" id="MobiDB-lite"/>
    </source>
</evidence>
<keyword evidence="3" id="KW-0808">Transferase</keyword>
<dbReference type="STRING" id="2070753.A0A3A2ZC08"/>
<dbReference type="AlphaFoldDB" id="A0A3A2ZC08"/>
<comment type="caution">
    <text evidence="3">The sequence shown here is derived from an EMBL/GenBank/DDBJ whole genome shotgun (WGS) entry which is preliminary data.</text>
</comment>
<dbReference type="PANTHER" id="PTHR42791:SF4">
    <property type="entry name" value="ACETYLTRANSFERASE, GNAT FAMILY FAMILY (AFU_ORTHOLOGUE AFUA_4G09540)-RELATED"/>
    <property type="match status" value="1"/>
</dbReference>
<evidence type="ECO:0000259" key="2">
    <source>
        <dbReference type="PROSITE" id="PS51186"/>
    </source>
</evidence>
<dbReference type="Gene3D" id="3.40.630.30">
    <property type="match status" value="1"/>
</dbReference>
<protein>
    <submittedName>
        <fullName evidence="3">Acetyltransferase</fullName>
    </submittedName>
</protein>
<dbReference type="InterPro" id="IPR052523">
    <property type="entry name" value="Trichothecene_AcTrans"/>
</dbReference>
<dbReference type="EMBL" id="MVGC01000484">
    <property type="protein sequence ID" value="RJE18837.1"/>
    <property type="molecule type" value="Genomic_DNA"/>
</dbReference>
<accession>A0A3A2ZC08</accession>
<feature type="region of interest" description="Disordered" evidence="1">
    <location>
        <begin position="71"/>
        <end position="93"/>
    </location>
</feature>
<feature type="non-terminal residue" evidence="3">
    <location>
        <position position="242"/>
    </location>
</feature>
<dbReference type="InterPro" id="IPR016181">
    <property type="entry name" value="Acyl_CoA_acyltransferase"/>
</dbReference>
<dbReference type="PROSITE" id="PS51186">
    <property type="entry name" value="GNAT"/>
    <property type="match status" value="1"/>
</dbReference>
<reference evidence="4" key="1">
    <citation type="submission" date="2017-02" db="EMBL/GenBank/DDBJ databases">
        <authorList>
            <person name="Tafer H."/>
            <person name="Lopandic K."/>
        </authorList>
    </citation>
    <scope>NUCLEOTIDE SEQUENCE [LARGE SCALE GENOMIC DNA]</scope>
    <source>
        <strain evidence="4">CBS 366.77</strain>
    </source>
</reference>
<dbReference type="GO" id="GO:0016747">
    <property type="term" value="F:acyltransferase activity, transferring groups other than amino-acyl groups"/>
    <property type="evidence" value="ECO:0007669"/>
    <property type="project" value="InterPro"/>
</dbReference>
<gene>
    <name evidence="3" type="ORF">PHISCL_08819</name>
</gene>
<organism evidence="3 4">
    <name type="scientific">Aspergillus sclerotialis</name>
    <dbReference type="NCBI Taxonomy" id="2070753"/>
    <lineage>
        <taxon>Eukaryota</taxon>
        <taxon>Fungi</taxon>
        <taxon>Dikarya</taxon>
        <taxon>Ascomycota</taxon>
        <taxon>Pezizomycotina</taxon>
        <taxon>Eurotiomycetes</taxon>
        <taxon>Eurotiomycetidae</taxon>
        <taxon>Eurotiales</taxon>
        <taxon>Aspergillaceae</taxon>
        <taxon>Aspergillus</taxon>
        <taxon>Aspergillus subgen. Polypaecilum</taxon>
    </lineage>
</organism>
<dbReference type="Proteomes" id="UP000266188">
    <property type="component" value="Unassembled WGS sequence"/>
</dbReference>